<dbReference type="AlphaFoldDB" id="A0A7V5VER2"/>
<sequence>MKNIVWLVVVVLVAAGIYFFTANGNGQQTGAAPFKNISPQEVKAKIENKEDIVLLDVRTPGEFNGPLGHIDNAILIPVQELGSRLKELEPYKDKEIIVYCRSGNRSRAATKILLKNGFNAINMTHGMKGWNQIK</sequence>
<dbReference type="Proteomes" id="UP000885771">
    <property type="component" value="Unassembled WGS sequence"/>
</dbReference>
<accession>A0A7V5VER2</accession>
<dbReference type="Gene3D" id="3.40.250.10">
    <property type="entry name" value="Rhodanese-like domain"/>
    <property type="match status" value="1"/>
</dbReference>
<dbReference type="SUPFAM" id="SSF52821">
    <property type="entry name" value="Rhodanese/Cell cycle control phosphatase"/>
    <property type="match status" value="1"/>
</dbReference>
<dbReference type="SMART" id="SM00450">
    <property type="entry name" value="RHOD"/>
    <property type="match status" value="1"/>
</dbReference>
<dbReference type="CDD" id="cd00158">
    <property type="entry name" value="RHOD"/>
    <property type="match status" value="1"/>
</dbReference>
<dbReference type="PANTHER" id="PTHR43031:SF1">
    <property type="entry name" value="PYRIDINE NUCLEOTIDE-DISULPHIDE OXIDOREDUCTASE"/>
    <property type="match status" value="1"/>
</dbReference>
<dbReference type="PROSITE" id="PS50206">
    <property type="entry name" value="RHODANESE_3"/>
    <property type="match status" value="1"/>
</dbReference>
<feature type="domain" description="Rhodanese" evidence="1">
    <location>
        <begin position="48"/>
        <end position="132"/>
    </location>
</feature>
<dbReference type="EMBL" id="DRLI01000128">
    <property type="protein sequence ID" value="HHM02020.1"/>
    <property type="molecule type" value="Genomic_DNA"/>
</dbReference>
<dbReference type="InterPro" id="IPR050229">
    <property type="entry name" value="GlpE_sulfurtransferase"/>
</dbReference>
<gene>
    <name evidence="2" type="ORF">ENJ15_03340</name>
</gene>
<dbReference type="PANTHER" id="PTHR43031">
    <property type="entry name" value="FAD-DEPENDENT OXIDOREDUCTASE"/>
    <property type="match status" value="1"/>
</dbReference>
<evidence type="ECO:0000259" key="1">
    <source>
        <dbReference type="PROSITE" id="PS50206"/>
    </source>
</evidence>
<evidence type="ECO:0000313" key="2">
    <source>
        <dbReference type="EMBL" id="HHM02020.1"/>
    </source>
</evidence>
<proteinExistence type="predicted"/>
<dbReference type="InterPro" id="IPR036873">
    <property type="entry name" value="Rhodanese-like_dom_sf"/>
</dbReference>
<organism evidence="2">
    <name type="scientific">Caldithrix abyssi</name>
    <dbReference type="NCBI Taxonomy" id="187145"/>
    <lineage>
        <taxon>Bacteria</taxon>
        <taxon>Pseudomonadati</taxon>
        <taxon>Calditrichota</taxon>
        <taxon>Calditrichia</taxon>
        <taxon>Calditrichales</taxon>
        <taxon>Calditrichaceae</taxon>
        <taxon>Caldithrix</taxon>
    </lineage>
</organism>
<dbReference type="InterPro" id="IPR001763">
    <property type="entry name" value="Rhodanese-like_dom"/>
</dbReference>
<name>A0A7V5VER2_CALAY</name>
<comment type="caution">
    <text evidence="2">The sequence shown here is derived from an EMBL/GenBank/DDBJ whole genome shotgun (WGS) entry which is preliminary data.</text>
</comment>
<reference evidence="2" key="1">
    <citation type="journal article" date="2020" name="mSystems">
        <title>Genome- and Community-Level Interaction Insights into Carbon Utilization and Element Cycling Functions of Hydrothermarchaeota in Hydrothermal Sediment.</title>
        <authorList>
            <person name="Zhou Z."/>
            <person name="Liu Y."/>
            <person name="Xu W."/>
            <person name="Pan J."/>
            <person name="Luo Z.H."/>
            <person name="Li M."/>
        </authorList>
    </citation>
    <scope>NUCLEOTIDE SEQUENCE [LARGE SCALE GENOMIC DNA]</scope>
    <source>
        <strain evidence="2">HyVt-460</strain>
    </source>
</reference>
<dbReference type="Pfam" id="PF00581">
    <property type="entry name" value="Rhodanese"/>
    <property type="match status" value="1"/>
</dbReference>
<protein>
    <submittedName>
        <fullName evidence="2">Rhodanese-like domain-containing protein</fullName>
    </submittedName>
</protein>